<proteinExistence type="predicted"/>
<dbReference type="SMART" id="SM00369">
    <property type="entry name" value="LRR_TYP"/>
    <property type="match status" value="3"/>
</dbReference>
<dbReference type="Pfam" id="PF00560">
    <property type="entry name" value="LRR_1"/>
    <property type="match status" value="1"/>
</dbReference>
<reference evidence="3" key="1">
    <citation type="submission" date="2019-08" db="EMBL/GenBank/DDBJ databases">
        <authorList>
            <person name="Kucharzyk K."/>
            <person name="Murdoch R.W."/>
            <person name="Higgins S."/>
            <person name="Loffler F."/>
        </authorList>
    </citation>
    <scope>NUCLEOTIDE SEQUENCE</scope>
</reference>
<evidence type="ECO:0000313" key="3">
    <source>
        <dbReference type="EMBL" id="MPN01668.1"/>
    </source>
</evidence>
<comment type="caution">
    <text evidence="3">The sequence shown here is derived from an EMBL/GenBank/DDBJ whole genome shotgun (WGS) entry which is preliminary data.</text>
</comment>
<dbReference type="InterPro" id="IPR050216">
    <property type="entry name" value="LRR_domain-containing"/>
</dbReference>
<dbReference type="InterPro" id="IPR003591">
    <property type="entry name" value="Leu-rich_rpt_typical-subtyp"/>
</dbReference>
<protein>
    <recommendedName>
        <fullName evidence="4">Leucine-rich repeat domain-containing protein</fullName>
    </recommendedName>
</protein>
<dbReference type="Pfam" id="PF13855">
    <property type="entry name" value="LRR_8"/>
    <property type="match status" value="1"/>
</dbReference>
<dbReference type="PRINTS" id="PR00019">
    <property type="entry name" value="LEURICHRPT"/>
</dbReference>
<gene>
    <name evidence="3" type="ORF">SDC9_148879</name>
</gene>
<dbReference type="PROSITE" id="PS51450">
    <property type="entry name" value="LRR"/>
    <property type="match status" value="1"/>
</dbReference>
<dbReference type="Gene3D" id="3.80.10.10">
    <property type="entry name" value="Ribonuclease Inhibitor"/>
    <property type="match status" value="1"/>
</dbReference>
<evidence type="ECO:0000256" key="2">
    <source>
        <dbReference type="ARBA" id="ARBA00022737"/>
    </source>
</evidence>
<keyword evidence="1" id="KW-0433">Leucine-rich repeat</keyword>
<keyword evidence="2" id="KW-0677">Repeat</keyword>
<evidence type="ECO:0008006" key="4">
    <source>
        <dbReference type="Google" id="ProtNLM"/>
    </source>
</evidence>
<name>A0A645EI37_9ZZZZ</name>
<dbReference type="SUPFAM" id="SSF52058">
    <property type="entry name" value="L domain-like"/>
    <property type="match status" value="1"/>
</dbReference>
<dbReference type="GO" id="GO:0005737">
    <property type="term" value="C:cytoplasm"/>
    <property type="evidence" value="ECO:0007669"/>
    <property type="project" value="TreeGrafter"/>
</dbReference>
<organism evidence="3">
    <name type="scientific">bioreactor metagenome</name>
    <dbReference type="NCBI Taxonomy" id="1076179"/>
    <lineage>
        <taxon>unclassified sequences</taxon>
        <taxon>metagenomes</taxon>
        <taxon>ecological metagenomes</taxon>
    </lineage>
</organism>
<evidence type="ECO:0000256" key="1">
    <source>
        <dbReference type="ARBA" id="ARBA00022614"/>
    </source>
</evidence>
<dbReference type="SMART" id="SM00365">
    <property type="entry name" value="LRR_SD22"/>
    <property type="match status" value="2"/>
</dbReference>
<dbReference type="AlphaFoldDB" id="A0A645EI37"/>
<dbReference type="PANTHER" id="PTHR48051:SF1">
    <property type="entry name" value="RAS SUPPRESSOR PROTEIN 1"/>
    <property type="match status" value="1"/>
</dbReference>
<sequence>MMHLRIIIIFDFLLVCLAQADLFGALSDLQNTYNCVIATPQNAVSTEKSSISNFVHQVEVDAVIIEHSTISIQHNIYGDVSFTVNEEKSYVQNNRIRPIPINKSNNAISIDKMNSGNTATKRLVLADENLSVIPYHVFSLKNLEYLDLSNNRLISLPEEIKNLTKLKEIRLGRNKFDKFPTVLSYLPELEIIDLSGNKIKTINEDLSK</sequence>
<dbReference type="InterPro" id="IPR001611">
    <property type="entry name" value="Leu-rich_rpt"/>
</dbReference>
<accession>A0A645EI37</accession>
<dbReference type="EMBL" id="VSSQ01047664">
    <property type="protein sequence ID" value="MPN01668.1"/>
    <property type="molecule type" value="Genomic_DNA"/>
</dbReference>
<dbReference type="InterPro" id="IPR032675">
    <property type="entry name" value="LRR_dom_sf"/>
</dbReference>
<dbReference type="PANTHER" id="PTHR48051">
    <property type="match status" value="1"/>
</dbReference>